<dbReference type="AlphaFoldDB" id="A0A6C0EN36"/>
<evidence type="ECO:0008006" key="3">
    <source>
        <dbReference type="Google" id="ProtNLM"/>
    </source>
</evidence>
<keyword evidence="1" id="KW-1133">Transmembrane helix</keyword>
<feature type="transmembrane region" description="Helical" evidence="1">
    <location>
        <begin position="133"/>
        <end position="153"/>
    </location>
</feature>
<protein>
    <recommendedName>
        <fullName evidence="3">Lipid desaturase domain-containing protein</fullName>
    </recommendedName>
</protein>
<reference evidence="2" key="1">
    <citation type="journal article" date="2020" name="Nature">
        <title>Giant virus diversity and host interactions through global metagenomics.</title>
        <authorList>
            <person name="Schulz F."/>
            <person name="Roux S."/>
            <person name="Paez-Espino D."/>
            <person name="Jungbluth S."/>
            <person name="Walsh D.A."/>
            <person name="Denef V.J."/>
            <person name="McMahon K.D."/>
            <person name="Konstantinidis K.T."/>
            <person name="Eloe-Fadrosh E.A."/>
            <person name="Kyrpides N.C."/>
            <person name="Woyke T."/>
        </authorList>
    </citation>
    <scope>NUCLEOTIDE SEQUENCE</scope>
    <source>
        <strain evidence="2">GVMAG-M-3300009068-24</strain>
    </source>
</reference>
<accession>A0A6C0EN36</accession>
<name>A0A6C0EN36_9ZZZZ</name>
<feature type="transmembrane region" description="Helical" evidence="1">
    <location>
        <begin position="31"/>
        <end position="54"/>
    </location>
</feature>
<feature type="transmembrane region" description="Helical" evidence="1">
    <location>
        <begin position="159"/>
        <end position="178"/>
    </location>
</feature>
<organism evidence="2">
    <name type="scientific">viral metagenome</name>
    <dbReference type="NCBI Taxonomy" id="1070528"/>
    <lineage>
        <taxon>unclassified sequences</taxon>
        <taxon>metagenomes</taxon>
        <taxon>organismal metagenomes</taxon>
    </lineage>
</organism>
<keyword evidence="1" id="KW-0812">Transmembrane</keyword>
<evidence type="ECO:0000256" key="1">
    <source>
        <dbReference type="SAM" id="Phobius"/>
    </source>
</evidence>
<dbReference type="EMBL" id="MN738885">
    <property type="protein sequence ID" value="QHT29893.1"/>
    <property type="molecule type" value="Genomic_DNA"/>
</dbReference>
<keyword evidence="1" id="KW-0472">Membrane</keyword>
<feature type="transmembrane region" description="Helical" evidence="1">
    <location>
        <begin position="66"/>
        <end position="84"/>
    </location>
</feature>
<evidence type="ECO:0000313" key="2">
    <source>
        <dbReference type="EMBL" id="QHT29893.1"/>
    </source>
</evidence>
<sequence length="293" mass="34573">MSSAVSEPVYLSTFTQAGLYSKKQWILPTGLISLLKLLAPLMVLVILVPLVAHISSMKGRFFWPRLALMFVAAVFFADLFSTFLHITFVDNAYSNAEFVTDDEGYMVIPVMYGYSSCHHYFPSNWQDVDDSTAMLTIIFLLLFFIPLIEFLVLNTDTKVFLYIWYVFLILTPVSHKYMHERHHDRYIPWYFDCMYQCGLFLKPDRHVKHHENDVYDWGLLNGISDPIFNWWIQFYCNWLGMCPIELMSENYKKYEQKMETDLVKMRFVGDIQGKIVCKRDGTRFILVEPNREM</sequence>
<proteinExistence type="predicted"/>